<evidence type="ECO:0008006" key="3">
    <source>
        <dbReference type="Google" id="ProtNLM"/>
    </source>
</evidence>
<proteinExistence type="predicted"/>
<organism evidence="1 2">
    <name type="scientific">Aspergillus cavernicola</name>
    <dbReference type="NCBI Taxonomy" id="176166"/>
    <lineage>
        <taxon>Eukaryota</taxon>
        <taxon>Fungi</taxon>
        <taxon>Dikarya</taxon>
        <taxon>Ascomycota</taxon>
        <taxon>Pezizomycotina</taxon>
        <taxon>Eurotiomycetes</taxon>
        <taxon>Eurotiomycetidae</taxon>
        <taxon>Eurotiales</taxon>
        <taxon>Aspergillaceae</taxon>
        <taxon>Aspergillus</taxon>
        <taxon>Aspergillus subgen. Nidulantes</taxon>
    </lineage>
</organism>
<dbReference type="InterPro" id="IPR046670">
    <property type="entry name" value="DUF6540"/>
</dbReference>
<evidence type="ECO:0000313" key="2">
    <source>
        <dbReference type="Proteomes" id="UP001610335"/>
    </source>
</evidence>
<sequence>MPHPIYLPVFSNAARPAHHAVFIPTGITGRQGKVIHVIGNTATGFFLEFKRSYDFLGELRKYEIIPLAEVKDQYIADTAGNGDPSTDTTARDRLESVATVIRPQP</sequence>
<name>A0ABR4I7I3_9EURO</name>
<protein>
    <recommendedName>
        <fullName evidence="3">KOW domain-containing protein</fullName>
    </recommendedName>
</protein>
<reference evidence="1 2" key="1">
    <citation type="submission" date="2024-07" db="EMBL/GenBank/DDBJ databases">
        <title>Section-level genome sequencing and comparative genomics of Aspergillus sections Usti and Cavernicolus.</title>
        <authorList>
            <consortium name="Lawrence Berkeley National Laboratory"/>
            <person name="Nybo J.L."/>
            <person name="Vesth T.C."/>
            <person name="Theobald S."/>
            <person name="Frisvad J.C."/>
            <person name="Larsen T.O."/>
            <person name="Kjaerboelling I."/>
            <person name="Rothschild-Mancinelli K."/>
            <person name="Lyhne E.K."/>
            <person name="Kogle M.E."/>
            <person name="Barry K."/>
            <person name="Clum A."/>
            <person name="Na H."/>
            <person name="Ledsgaard L."/>
            <person name="Lin J."/>
            <person name="Lipzen A."/>
            <person name="Kuo A."/>
            <person name="Riley R."/>
            <person name="Mondo S."/>
            <person name="LaButti K."/>
            <person name="Haridas S."/>
            <person name="Pangalinan J."/>
            <person name="Salamov A.A."/>
            <person name="Simmons B.A."/>
            <person name="Magnuson J.K."/>
            <person name="Chen J."/>
            <person name="Drula E."/>
            <person name="Henrissat B."/>
            <person name="Wiebenga A."/>
            <person name="Lubbers R.J."/>
            <person name="Gomes A.C."/>
            <person name="Makela M.R."/>
            <person name="Stajich J."/>
            <person name="Grigoriev I.V."/>
            <person name="Mortensen U.H."/>
            <person name="De vries R.P."/>
            <person name="Baker S.E."/>
            <person name="Andersen M.R."/>
        </authorList>
    </citation>
    <scope>NUCLEOTIDE SEQUENCE [LARGE SCALE GENOMIC DNA]</scope>
    <source>
        <strain evidence="1 2">CBS 600.67</strain>
    </source>
</reference>
<dbReference type="Pfam" id="PF20174">
    <property type="entry name" value="DUF6540"/>
    <property type="match status" value="1"/>
</dbReference>
<gene>
    <name evidence="1" type="ORF">BDW59DRAFT_163162</name>
</gene>
<dbReference type="EMBL" id="JBFXLS010000051">
    <property type="protein sequence ID" value="KAL2823586.1"/>
    <property type="molecule type" value="Genomic_DNA"/>
</dbReference>
<evidence type="ECO:0000313" key="1">
    <source>
        <dbReference type="EMBL" id="KAL2823586.1"/>
    </source>
</evidence>
<comment type="caution">
    <text evidence="1">The sequence shown here is derived from an EMBL/GenBank/DDBJ whole genome shotgun (WGS) entry which is preliminary data.</text>
</comment>
<keyword evidence="2" id="KW-1185">Reference proteome</keyword>
<accession>A0ABR4I7I3</accession>
<dbReference type="Proteomes" id="UP001610335">
    <property type="component" value="Unassembled WGS sequence"/>
</dbReference>